<dbReference type="InterPro" id="IPR006311">
    <property type="entry name" value="TAT_signal"/>
</dbReference>
<evidence type="ECO:0000259" key="2">
    <source>
        <dbReference type="PROSITE" id="PS50983"/>
    </source>
</evidence>
<feature type="signal peptide" evidence="1">
    <location>
        <begin position="1"/>
        <end position="29"/>
    </location>
</feature>
<sequence length="290" mass="30156">MRRLMSSRRALLKRMAALGLGLAAPAAGAAVREQAPRLVCVGGALTEIVYALGAERQLVGVDTTSLFPPAARTLPSVGYARTLSAEGLLSLAPTAVLASEDAGPPMVLRQLAGAGVPVHVLAANHRFEGVLARIERTGQLTGRSAQAARLITQLQRDWQAPRPSRTNIRVLFILAAAPGQWLVAGQGTAADAMLAYAGASNALRGFDGYKPLSAEAVLAARPDALLLTEQGLAAAGGIDGVLRLPGIGQTPAGSQRRIVTQDALLLLGFGPRLPQAVERLATAFLAVHRR</sequence>
<dbReference type="Pfam" id="PF01497">
    <property type="entry name" value="Peripla_BP_2"/>
    <property type="match status" value="1"/>
</dbReference>
<name>A0A4R7AZF8_9NEIS</name>
<evidence type="ECO:0000313" key="3">
    <source>
        <dbReference type="EMBL" id="TDR73627.1"/>
    </source>
</evidence>
<dbReference type="OrthoDB" id="9797736at2"/>
<evidence type="ECO:0000313" key="4">
    <source>
        <dbReference type="Proteomes" id="UP000295611"/>
    </source>
</evidence>
<keyword evidence="4" id="KW-1185">Reference proteome</keyword>
<dbReference type="AlphaFoldDB" id="A0A4R7AZF8"/>
<dbReference type="PROSITE" id="PS51318">
    <property type="entry name" value="TAT"/>
    <property type="match status" value="1"/>
</dbReference>
<dbReference type="RefSeq" id="WP_133682910.1">
    <property type="nucleotide sequence ID" value="NZ_SNZP01000013.1"/>
</dbReference>
<keyword evidence="1" id="KW-0732">Signal</keyword>
<feature type="domain" description="Fe/B12 periplasmic-binding" evidence="2">
    <location>
        <begin position="37"/>
        <end position="288"/>
    </location>
</feature>
<dbReference type="InterPro" id="IPR050902">
    <property type="entry name" value="ABC_Transporter_SBP"/>
</dbReference>
<protein>
    <submittedName>
        <fullName evidence="3">Iron complex transport system substrate-binding protein</fullName>
    </submittedName>
</protein>
<comment type="caution">
    <text evidence="3">The sequence shown here is derived from an EMBL/GenBank/DDBJ whole genome shotgun (WGS) entry which is preliminary data.</text>
</comment>
<gene>
    <name evidence="3" type="ORF">DFP86_113134</name>
</gene>
<organism evidence="3 4">
    <name type="scientific">Paludibacterium purpuratum</name>
    <dbReference type="NCBI Taxonomy" id="1144873"/>
    <lineage>
        <taxon>Bacteria</taxon>
        <taxon>Pseudomonadati</taxon>
        <taxon>Pseudomonadota</taxon>
        <taxon>Betaproteobacteria</taxon>
        <taxon>Neisseriales</taxon>
        <taxon>Chromobacteriaceae</taxon>
        <taxon>Paludibacterium</taxon>
    </lineage>
</organism>
<proteinExistence type="predicted"/>
<feature type="chain" id="PRO_5020650562" evidence="1">
    <location>
        <begin position="30"/>
        <end position="290"/>
    </location>
</feature>
<evidence type="ECO:0000256" key="1">
    <source>
        <dbReference type="SAM" id="SignalP"/>
    </source>
</evidence>
<dbReference type="Gene3D" id="3.40.50.1980">
    <property type="entry name" value="Nitrogenase molybdenum iron protein domain"/>
    <property type="match status" value="2"/>
</dbReference>
<dbReference type="EMBL" id="SNZP01000013">
    <property type="protein sequence ID" value="TDR73627.1"/>
    <property type="molecule type" value="Genomic_DNA"/>
</dbReference>
<reference evidence="3 4" key="1">
    <citation type="submission" date="2019-03" db="EMBL/GenBank/DDBJ databases">
        <title>Genomic Encyclopedia of Type Strains, Phase III (KMG-III): the genomes of soil and plant-associated and newly described type strains.</title>
        <authorList>
            <person name="Whitman W."/>
        </authorList>
    </citation>
    <scope>NUCLEOTIDE SEQUENCE [LARGE SCALE GENOMIC DNA]</scope>
    <source>
        <strain evidence="3 4">CECT 8976</strain>
    </source>
</reference>
<dbReference type="PANTHER" id="PTHR30535:SF4">
    <property type="entry name" value="HEMIN-BINDING PERIPLASMIC PROTEIN HMUT"/>
    <property type="match status" value="1"/>
</dbReference>
<dbReference type="Proteomes" id="UP000295611">
    <property type="component" value="Unassembled WGS sequence"/>
</dbReference>
<dbReference type="PANTHER" id="PTHR30535">
    <property type="entry name" value="VITAMIN B12-BINDING PROTEIN"/>
    <property type="match status" value="1"/>
</dbReference>
<dbReference type="InterPro" id="IPR002491">
    <property type="entry name" value="ABC_transptr_periplasmic_BD"/>
</dbReference>
<dbReference type="PROSITE" id="PS50983">
    <property type="entry name" value="FE_B12_PBP"/>
    <property type="match status" value="1"/>
</dbReference>
<accession>A0A4R7AZF8</accession>
<dbReference type="SUPFAM" id="SSF53807">
    <property type="entry name" value="Helical backbone' metal receptor"/>
    <property type="match status" value="1"/>
</dbReference>